<dbReference type="SUPFAM" id="SSF161070">
    <property type="entry name" value="SNF-like"/>
    <property type="match status" value="1"/>
</dbReference>
<feature type="transmembrane region" description="Helical" evidence="1">
    <location>
        <begin position="178"/>
        <end position="198"/>
    </location>
</feature>
<feature type="transmembrane region" description="Helical" evidence="1">
    <location>
        <begin position="210"/>
        <end position="230"/>
    </location>
</feature>
<dbReference type="EMBL" id="FZLN01000001">
    <property type="protein sequence ID" value="SNQ28116.1"/>
    <property type="molecule type" value="Genomic_DNA"/>
</dbReference>
<feature type="transmembrane region" description="Helical" evidence="1">
    <location>
        <begin position="84"/>
        <end position="106"/>
    </location>
</feature>
<evidence type="ECO:0000313" key="2">
    <source>
        <dbReference type="EMBL" id="SNQ28116.1"/>
    </source>
</evidence>
<keyword evidence="1" id="KW-1133">Transmembrane helix</keyword>
<evidence type="ECO:0008006" key="4">
    <source>
        <dbReference type="Google" id="ProtNLM"/>
    </source>
</evidence>
<dbReference type="AlphaFoldDB" id="A0A217ED39"/>
<sequence>MSRWLSPLLAFCLSFMLITTFSPVIGLQIDRQLDFWLLWIGLVIFLALPLIYLEFALVKRAKTTVLNALMSLTRDADASVKWRLVGWFSVIFIPFLAGAMLANASYVAEQFVALPIAVSLVFVALAIVSLVLSFLDHKILVLLSVIAVAASIVLSFVMGRHIEAWQMTALIFPEWGKATILALVASGLGLGVYAQVNAESAYHDNKTTPVVLPIWFAQLASVVAFGFFAIQTPAPAISIVVAVVFGAALLLKLARQQLADRKLAVVVQYATIVLPVVLWAVPLLQTTLNLVVLIWGLLSCLGYAIFAGWIMKISHLRKVMNFDSEWAYNIWRIAVRIVIPLSIIVAIASVFVGWF</sequence>
<feature type="transmembrane region" description="Helical" evidence="1">
    <location>
        <begin position="36"/>
        <end position="57"/>
    </location>
</feature>
<keyword evidence="1" id="KW-0812">Transmembrane</keyword>
<feature type="transmembrane region" description="Helical" evidence="1">
    <location>
        <begin position="333"/>
        <end position="354"/>
    </location>
</feature>
<keyword evidence="1" id="KW-0472">Membrane</keyword>
<dbReference type="InterPro" id="IPR037272">
    <property type="entry name" value="SNS_sf"/>
</dbReference>
<dbReference type="Proteomes" id="UP000243463">
    <property type="component" value="Unassembled WGS sequence"/>
</dbReference>
<feature type="transmembrane region" description="Helical" evidence="1">
    <location>
        <begin position="290"/>
        <end position="312"/>
    </location>
</feature>
<feature type="transmembrane region" description="Helical" evidence="1">
    <location>
        <begin position="266"/>
        <end position="284"/>
    </location>
</feature>
<feature type="transmembrane region" description="Helical" evidence="1">
    <location>
        <begin position="112"/>
        <end position="132"/>
    </location>
</feature>
<proteinExistence type="predicted"/>
<evidence type="ECO:0000313" key="3">
    <source>
        <dbReference type="Proteomes" id="UP000243463"/>
    </source>
</evidence>
<gene>
    <name evidence="2" type="ORF">SAMN05444584_0024</name>
</gene>
<keyword evidence="3" id="KW-1185">Reference proteome</keyword>
<organism evidence="2 3">
    <name type="scientific">Acinetobacter apis</name>
    <dbReference type="NCBI Taxonomy" id="1229165"/>
    <lineage>
        <taxon>Bacteria</taxon>
        <taxon>Pseudomonadati</taxon>
        <taxon>Pseudomonadota</taxon>
        <taxon>Gammaproteobacteria</taxon>
        <taxon>Moraxellales</taxon>
        <taxon>Moraxellaceae</taxon>
        <taxon>Acinetobacter</taxon>
    </lineage>
</organism>
<feature type="transmembrane region" description="Helical" evidence="1">
    <location>
        <begin position="236"/>
        <end position="254"/>
    </location>
</feature>
<reference evidence="3" key="1">
    <citation type="submission" date="2017-06" db="EMBL/GenBank/DDBJ databases">
        <authorList>
            <person name="Varghese N."/>
            <person name="Submissions S."/>
        </authorList>
    </citation>
    <scope>NUCLEOTIDE SEQUENCE [LARGE SCALE GENOMIC DNA]</scope>
    <source>
        <strain evidence="3">ANC 5114</strain>
    </source>
</reference>
<name>A0A217ED39_9GAMM</name>
<protein>
    <recommendedName>
        <fullName evidence="4">Neurotransmitter:Na+ symporter, NSS family</fullName>
    </recommendedName>
</protein>
<accession>A0A217ED39</accession>
<feature type="transmembrane region" description="Helical" evidence="1">
    <location>
        <begin position="139"/>
        <end position="158"/>
    </location>
</feature>
<evidence type="ECO:0000256" key="1">
    <source>
        <dbReference type="SAM" id="Phobius"/>
    </source>
</evidence>